<sequence length="234" mass="27700">MYPDFIENIQKELEANIDQDYRNTIRDHFQMNVDSFLGVRMPIVRQIATREFDKTKKINEILSICEELLNTGIYEHKIIAFLWAQKCKKDFLPEHFNTFYRWLSEYVNDWSDCDTLCTNVLGEFLFIYLEFAPQMEKWTNSKNKRVRRGAAVSLILGLRRGIFLKTAFNVADKLLDEKEDLVLKASGWMLKEASKSFQKEVFDYLMENKEVMPRITLCYAAEKMPGKMRAEIMK</sequence>
<dbReference type="PANTHER" id="PTHR34070:SF1">
    <property type="entry name" value="DNA ALKYLATION REPAIR PROTEIN"/>
    <property type="match status" value="1"/>
</dbReference>
<evidence type="ECO:0000313" key="2">
    <source>
        <dbReference type="Proteomes" id="UP001185015"/>
    </source>
</evidence>
<proteinExistence type="predicted"/>
<dbReference type="SUPFAM" id="SSF48371">
    <property type="entry name" value="ARM repeat"/>
    <property type="match status" value="1"/>
</dbReference>
<dbReference type="Pfam" id="PF08713">
    <property type="entry name" value="DNA_alkylation"/>
    <property type="match status" value="1"/>
</dbReference>
<dbReference type="Proteomes" id="UP001185015">
    <property type="component" value="Unassembled WGS sequence"/>
</dbReference>
<evidence type="ECO:0000313" key="1">
    <source>
        <dbReference type="EMBL" id="MDR6223504.1"/>
    </source>
</evidence>
<gene>
    <name evidence="1" type="ORF">J2750_001974</name>
</gene>
<organism evidence="1 2">
    <name type="scientific">Methanococcoides alaskense</name>
    <dbReference type="NCBI Taxonomy" id="325778"/>
    <lineage>
        <taxon>Archaea</taxon>
        <taxon>Methanobacteriati</taxon>
        <taxon>Methanobacteriota</taxon>
        <taxon>Stenosarchaea group</taxon>
        <taxon>Methanomicrobia</taxon>
        <taxon>Methanosarcinales</taxon>
        <taxon>Methanosarcinaceae</taxon>
        <taxon>Methanococcoides</taxon>
    </lineage>
</organism>
<dbReference type="Gene3D" id="1.25.10.90">
    <property type="match status" value="1"/>
</dbReference>
<dbReference type="PANTHER" id="PTHR34070">
    <property type="entry name" value="ARMADILLO-TYPE FOLD"/>
    <property type="match status" value="1"/>
</dbReference>
<protein>
    <submittedName>
        <fullName evidence="1">3-methyladenine DNA glycosylase AlkD</fullName>
    </submittedName>
</protein>
<dbReference type="AlphaFoldDB" id="A0AA90Z9I2"/>
<comment type="caution">
    <text evidence="1">The sequence shown here is derived from an EMBL/GenBank/DDBJ whole genome shotgun (WGS) entry which is preliminary data.</text>
</comment>
<accession>A0AA90Z9I2</accession>
<name>A0AA90Z9I2_9EURY</name>
<dbReference type="EMBL" id="JAVDQI010000008">
    <property type="protein sequence ID" value="MDR6223504.1"/>
    <property type="molecule type" value="Genomic_DNA"/>
</dbReference>
<dbReference type="InterPro" id="IPR014825">
    <property type="entry name" value="DNA_alkylation"/>
</dbReference>
<dbReference type="InterPro" id="IPR016024">
    <property type="entry name" value="ARM-type_fold"/>
</dbReference>
<dbReference type="RefSeq" id="WP_309740848.1">
    <property type="nucleotide sequence ID" value="NZ_JAVDQI010000008.1"/>
</dbReference>
<dbReference type="CDD" id="cd06561">
    <property type="entry name" value="AlkD_like"/>
    <property type="match status" value="1"/>
</dbReference>
<keyword evidence="2" id="KW-1185">Reference proteome</keyword>
<reference evidence="1 2" key="1">
    <citation type="submission" date="2023-07" db="EMBL/GenBank/DDBJ databases">
        <title>Genomic Encyclopedia of Type Strains, Phase IV (KMG-IV): sequencing the most valuable type-strain genomes for metagenomic binning, comparative biology and taxonomic classification.</title>
        <authorList>
            <person name="Goeker M."/>
        </authorList>
    </citation>
    <scope>NUCLEOTIDE SEQUENCE [LARGE SCALE GENOMIC DNA]</scope>
    <source>
        <strain evidence="1 2">DSM 17273</strain>
    </source>
</reference>